<feature type="region of interest" description="Disordered" evidence="2">
    <location>
        <begin position="272"/>
        <end position="303"/>
    </location>
</feature>
<name>E9G8J9_DAPPU</name>
<dbReference type="AlphaFoldDB" id="E9G8J9"/>
<evidence type="ECO:0000313" key="4">
    <source>
        <dbReference type="Proteomes" id="UP000000305"/>
    </source>
</evidence>
<dbReference type="GO" id="GO:0003676">
    <property type="term" value="F:nucleic acid binding"/>
    <property type="evidence" value="ECO:0007669"/>
    <property type="project" value="InterPro"/>
</dbReference>
<feature type="compositionally biased region" description="Pro residues" evidence="2">
    <location>
        <begin position="61"/>
        <end position="82"/>
    </location>
</feature>
<feature type="compositionally biased region" description="Polar residues" evidence="2">
    <location>
        <begin position="86"/>
        <end position="103"/>
    </location>
</feature>
<dbReference type="HOGENOM" id="CLU_505545_0_0_1"/>
<sequence length="539" mass="59598">MSGNNFPTGQSPYSINLPYGYASDGSTNPTAAVEMPWKMNLFNCMNNQAAEYWPNYQFQPFQPPLPQFPPPQQPPPPPPSFPPQENWPNGYSNQQQGSISGLTTYQTGNNMMPYYFSQYQPQPTYQPAFSTFNQVTQGGFYVDDHNAAGSKKVKAQQGEIKHMPKISWNIVSASVTGTTGEINSKEDAINNRGVESSAIETVACKMSSSKVDTTHVEVASTNGDGDENGGCATYGPHRGVTTNGVESIINKILAGDKVGRIVCAYCDKTGHRPKSCPNRNKSGNERRKRNRKKRVASNKTATHTHVDWRKLTSQSTNPLYATGANAIPRGNEKPMSVNKQSTQNPLISTASIVDDSNLDIPLNEIQRSKASKQDSAEDGCCSPPFRKIRRSCYSFSIEKNAYEKCVPLDSTIKGLPRKELERIIMAYDGMMADMEEELNHSKERADTLEREVISLRVKSERRQSVGEHVDELTNDVTADQQISSDTSEPTAVKIERIEGTNKDRPKGIPRSPSATVPCIFEMPTANINKNKVVVKTEKL</sequence>
<dbReference type="InParanoid" id="E9G8J9"/>
<dbReference type="KEGG" id="dpx:DAPPUDRAFT_223069"/>
<evidence type="ECO:0000256" key="2">
    <source>
        <dbReference type="SAM" id="MobiDB-lite"/>
    </source>
</evidence>
<accession>E9G8J9</accession>
<keyword evidence="4" id="KW-1185">Reference proteome</keyword>
<dbReference type="InterPro" id="IPR036875">
    <property type="entry name" value="Znf_CCHC_sf"/>
</dbReference>
<reference evidence="3 4" key="1">
    <citation type="journal article" date="2011" name="Science">
        <title>The ecoresponsive genome of Daphnia pulex.</title>
        <authorList>
            <person name="Colbourne J.K."/>
            <person name="Pfrender M.E."/>
            <person name="Gilbert D."/>
            <person name="Thomas W.K."/>
            <person name="Tucker A."/>
            <person name="Oakley T.H."/>
            <person name="Tokishita S."/>
            <person name="Aerts A."/>
            <person name="Arnold G.J."/>
            <person name="Basu M.K."/>
            <person name="Bauer D.J."/>
            <person name="Caceres C.E."/>
            <person name="Carmel L."/>
            <person name="Casola C."/>
            <person name="Choi J.H."/>
            <person name="Detter J.C."/>
            <person name="Dong Q."/>
            <person name="Dusheyko S."/>
            <person name="Eads B.D."/>
            <person name="Frohlich T."/>
            <person name="Geiler-Samerotte K.A."/>
            <person name="Gerlach D."/>
            <person name="Hatcher P."/>
            <person name="Jogdeo S."/>
            <person name="Krijgsveld J."/>
            <person name="Kriventseva E.V."/>
            <person name="Kultz D."/>
            <person name="Laforsch C."/>
            <person name="Lindquist E."/>
            <person name="Lopez J."/>
            <person name="Manak J.R."/>
            <person name="Muller J."/>
            <person name="Pangilinan J."/>
            <person name="Patwardhan R.P."/>
            <person name="Pitluck S."/>
            <person name="Pritham E.J."/>
            <person name="Rechtsteiner A."/>
            <person name="Rho M."/>
            <person name="Rogozin I.B."/>
            <person name="Sakarya O."/>
            <person name="Salamov A."/>
            <person name="Schaack S."/>
            <person name="Shapiro H."/>
            <person name="Shiga Y."/>
            <person name="Skalitzky C."/>
            <person name="Smith Z."/>
            <person name="Souvorov A."/>
            <person name="Sung W."/>
            <person name="Tang Z."/>
            <person name="Tsuchiya D."/>
            <person name="Tu H."/>
            <person name="Vos H."/>
            <person name="Wang M."/>
            <person name="Wolf Y.I."/>
            <person name="Yamagata H."/>
            <person name="Yamada T."/>
            <person name="Ye Y."/>
            <person name="Shaw J.R."/>
            <person name="Andrews J."/>
            <person name="Crease T.J."/>
            <person name="Tang H."/>
            <person name="Lucas S.M."/>
            <person name="Robertson H.M."/>
            <person name="Bork P."/>
            <person name="Koonin E.V."/>
            <person name="Zdobnov E.M."/>
            <person name="Grigoriev I.V."/>
            <person name="Lynch M."/>
            <person name="Boore J.L."/>
        </authorList>
    </citation>
    <scope>NUCLEOTIDE SEQUENCE [LARGE SCALE GENOMIC DNA]</scope>
</reference>
<dbReference type="OrthoDB" id="3863715at2759"/>
<dbReference type="GO" id="GO:0008270">
    <property type="term" value="F:zinc ion binding"/>
    <property type="evidence" value="ECO:0007669"/>
    <property type="project" value="InterPro"/>
</dbReference>
<dbReference type="SUPFAM" id="SSF57756">
    <property type="entry name" value="Retrovirus zinc finger-like domains"/>
    <property type="match status" value="1"/>
</dbReference>
<feature type="region of interest" description="Disordered" evidence="2">
    <location>
        <begin position="61"/>
        <end position="103"/>
    </location>
</feature>
<dbReference type="EMBL" id="GL732535">
    <property type="protein sequence ID" value="EFX84258.1"/>
    <property type="molecule type" value="Genomic_DNA"/>
</dbReference>
<keyword evidence="1" id="KW-0175">Coiled coil</keyword>
<gene>
    <name evidence="3" type="ORF">DAPPUDRAFT_223069</name>
</gene>
<evidence type="ECO:0000313" key="3">
    <source>
        <dbReference type="EMBL" id="EFX84258.1"/>
    </source>
</evidence>
<proteinExistence type="predicted"/>
<organism evidence="3 4">
    <name type="scientific">Daphnia pulex</name>
    <name type="common">Water flea</name>
    <dbReference type="NCBI Taxonomy" id="6669"/>
    <lineage>
        <taxon>Eukaryota</taxon>
        <taxon>Metazoa</taxon>
        <taxon>Ecdysozoa</taxon>
        <taxon>Arthropoda</taxon>
        <taxon>Crustacea</taxon>
        <taxon>Branchiopoda</taxon>
        <taxon>Diplostraca</taxon>
        <taxon>Cladocera</taxon>
        <taxon>Anomopoda</taxon>
        <taxon>Daphniidae</taxon>
        <taxon>Daphnia</taxon>
    </lineage>
</organism>
<protein>
    <recommendedName>
        <fullName evidence="5">CCHC-type domain-containing protein</fullName>
    </recommendedName>
</protein>
<feature type="compositionally biased region" description="Basic residues" evidence="2">
    <location>
        <begin position="286"/>
        <end position="296"/>
    </location>
</feature>
<dbReference type="Proteomes" id="UP000000305">
    <property type="component" value="Unassembled WGS sequence"/>
</dbReference>
<evidence type="ECO:0008006" key="5">
    <source>
        <dbReference type="Google" id="ProtNLM"/>
    </source>
</evidence>
<feature type="coiled-coil region" evidence="1">
    <location>
        <begin position="417"/>
        <end position="458"/>
    </location>
</feature>
<evidence type="ECO:0000256" key="1">
    <source>
        <dbReference type="SAM" id="Coils"/>
    </source>
</evidence>